<organism evidence="1 2">
    <name type="scientific">Brachionus plicatilis</name>
    <name type="common">Marine rotifer</name>
    <name type="synonym">Brachionus muelleri</name>
    <dbReference type="NCBI Taxonomy" id="10195"/>
    <lineage>
        <taxon>Eukaryota</taxon>
        <taxon>Metazoa</taxon>
        <taxon>Spiralia</taxon>
        <taxon>Gnathifera</taxon>
        <taxon>Rotifera</taxon>
        <taxon>Eurotatoria</taxon>
        <taxon>Monogononta</taxon>
        <taxon>Pseudotrocha</taxon>
        <taxon>Ploima</taxon>
        <taxon>Brachionidae</taxon>
        <taxon>Brachionus</taxon>
    </lineage>
</organism>
<dbReference type="AlphaFoldDB" id="A0A3M7PVJ3"/>
<accession>A0A3M7PVJ3</accession>
<reference evidence="1 2" key="1">
    <citation type="journal article" date="2018" name="Sci. Rep.">
        <title>Genomic signatures of local adaptation to the degree of environmental predictability in rotifers.</title>
        <authorList>
            <person name="Franch-Gras L."/>
            <person name="Hahn C."/>
            <person name="Garcia-Roger E.M."/>
            <person name="Carmona M.J."/>
            <person name="Serra M."/>
            <person name="Gomez A."/>
        </authorList>
    </citation>
    <scope>NUCLEOTIDE SEQUENCE [LARGE SCALE GENOMIC DNA]</scope>
    <source>
        <strain evidence="1">HYR1</strain>
    </source>
</reference>
<protein>
    <submittedName>
        <fullName evidence="1">Uncharacterized protein</fullName>
    </submittedName>
</protein>
<evidence type="ECO:0000313" key="2">
    <source>
        <dbReference type="Proteomes" id="UP000276133"/>
    </source>
</evidence>
<dbReference type="Proteomes" id="UP000276133">
    <property type="component" value="Unassembled WGS sequence"/>
</dbReference>
<proteinExistence type="predicted"/>
<comment type="caution">
    <text evidence="1">The sequence shown here is derived from an EMBL/GenBank/DDBJ whole genome shotgun (WGS) entry which is preliminary data.</text>
</comment>
<name>A0A3M7PVJ3_BRAPC</name>
<gene>
    <name evidence="1" type="ORF">BpHYR1_048243</name>
</gene>
<keyword evidence="2" id="KW-1185">Reference proteome</keyword>
<evidence type="ECO:0000313" key="1">
    <source>
        <dbReference type="EMBL" id="RNA02708.1"/>
    </source>
</evidence>
<dbReference type="EMBL" id="REGN01008782">
    <property type="protein sequence ID" value="RNA02708.1"/>
    <property type="molecule type" value="Genomic_DNA"/>
</dbReference>
<sequence length="78" mass="8992">MCAHITNPKILFKTSPYWAYASKIMMTKPLKKKEEDEESDGDETIIDQTVSKKKGVNFADHFQERLKCQAKRDLSEGI</sequence>